<dbReference type="InterPro" id="IPR016032">
    <property type="entry name" value="Sig_transdc_resp-reg_C-effctor"/>
</dbReference>
<accession>A0A2S6HKE2</accession>
<dbReference type="InterPro" id="IPR005158">
    <property type="entry name" value="BTAD"/>
</dbReference>
<dbReference type="Pfam" id="PF13191">
    <property type="entry name" value="AAA_16"/>
    <property type="match status" value="1"/>
</dbReference>
<proteinExistence type="predicted"/>
<dbReference type="InterPro" id="IPR027417">
    <property type="entry name" value="P-loop_NTPase"/>
</dbReference>
<dbReference type="InterPro" id="IPR029787">
    <property type="entry name" value="Nucleotide_cyclase"/>
</dbReference>
<reference evidence="4 5" key="1">
    <citation type="submission" date="2018-02" db="EMBL/GenBank/DDBJ databases">
        <title>Subsurface microbial communities from deep shales in Ohio and West Virginia, USA.</title>
        <authorList>
            <person name="Wrighton K."/>
        </authorList>
    </citation>
    <scope>NUCLEOTIDE SEQUENCE [LARGE SCALE GENOMIC DNA]</scope>
    <source>
        <strain evidence="4 5">OWC-DMM</strain>
    </source>
</reference>
<protein>
    <submittedName>
        <fullName evidence="4">Adenylate/guanylate cyclase family protein</fullName>
    </submittedName>
</protein>
<dbReference type="GO" id="GO:0006355">
    <property type="term" value="P:regulation of DNA-templated transcription"/>
    <property type="evidence" value="ECO:0007669"/>
    <property type="project" value="InterPro"/>
</dbReference>
<feature type="domain" description="Guanylate cyclase" evidence="3">
    <location>
        <begin position="316"/>
        <end position="425"/>
    </location>
</feature>
<dbReference type="SUPFAM" id="SSF55073">
    <property type="entry name" value="Nucleotide cyclase"/>
    <property type="match status" value="1"/>
</dbReference>
<sequence>MSTLPPNQDLKLILLGGFDARLNGRPVVGIFYNKMRALLAYLAVEREQDHNREVLAGLLWSESDPTTARGNLRRTLADLRRVLELPSGKVLFSTSKHTIRFVPNIYVDAMDFAGRMSASSENQHLEERIIALYNAQLRRRCTDMNQHREERIIALYRGEFLAGLSLPDSPDFEDWLQMQREALHRRALVMLEQLSDRHMHMGDYSKALQFALRYAELEPWNEDALRRVMRLYALNGQNSAAIVQYEACCRLLKKELGALPNKETRHLAECIRNGELREESPDTVRSLDKAIPNATEREMQTVSKAIPQPSERRQATVLYCELTPTAIDDPDEAMELLGLPQTRCTEIIRQFSGHIVQTHGGGLLAYFGYPQAREDAAGLAVQAALAITREAARGIDIRVSVHTGLIITGGESSMPDTVGMTSRLAAQLRHSVASGEAAISQATHRIVAGYFDCISLGIQSFPGFARPTEVFKALRQSGARSRLEAAAKLTPLVGRKAEIAELMALWEKALQGFRAVMLIQAEAGVGKSRLLQTLKQRLTDQPHAICELRCFPEFSQSSFHPLIAMLEDMLGFTQCDTPEEKFGKLAGWVEQHAAHPACPDSAQQAVPLLANLLSLPLGGHYQAPGLSPQQQKERTTAMLLDLLQALAAQQPVLLIVEDLHWVDPSTLELLTLFVEQKGTGEILAVFTARPEFVPSWKEEALASMMALAPLSGEAVTEMIASLSEDIPATTIRRIVERADGVPLFVEEITKIASQDNLASIPATLHDLLAARMDNMGEAKYTAQLAATLGREFELDLLRKVSPLDAVQLKDSLRRLQDAGLVLDTTDAAFQFKHALIQEAAYQSQTRADRQATHRRIAQTLRADFPAVVAIKPELLARHLSAGGETGSAIEYWIKAGQRAVMNSAIAEAIGHLHAGLQLVMTLPSDQARDRLESELRLNLGTALIAAQGYGSVEAGEAYARALALGESVGDNAVLYQALWGMWLTSSSRIGHLHSLELAEKLLRQAERNNDPLQLQQALYAMGNSLLWTGQLEQARLCLEQSMALYQPSHHETMVSAFGENIRVSCGSQVAWVLWLLGFPDRARTIGEQTQVLANELNHPYSLCYARVHYAELALWLRQAEEVRQLAEETMQQADRHGFPLWMLSGSSMHGWALSIQGVAAGTAPIQEGLITVRAAMSGIEAYFLGLLGDACLHLGRLEESLSALNQALDVMNAKDDRFLQSEVLRLKGECLLALSPSNAGEAESCFDEALAISRRQHATSLELRAAISMTRLWQRQGRQQDARRLLEDIYNGFTEGFDTHDLQEASKLLALLD</sequence>
<dbReference type="PROSITE" id="PS50125">
    <property type="entry name" value="GUANYLATE_CYCLASE_2"/>
    <property type="match status" value="1"/>
</dbReference>
<dbReference type="InterPro" id="IPR001054">
    <property type="entry name" value="A/G_cyclase"/>
</dbReference>
<evidence type="ECO:0000256" key="1">
    <source>
        <dbReference type="ARBA" id="ARBA00022741"/>
    </source>
</evidence>
<keyword evidence="2" id="KW-0067">ATP-binding</keyword>
<dbReference type="Pfam" id="PF03704">
    <property type="entry name" value="BTAD"/>
    <property type="match status" value="1"/>
</dbReference>
<evidence type="ECO:0000313" key="4">
    <source>
        <dbReference type="EMBL" id="PPK77964.1"/>
    </source>
</evidence>
<keyword evidence="1" id="KW-0547">Nucleotide-binding</keyword>
<dbReference type="SMART" id="SM01043">
    <property type="entry name" value="BTAD"/>
    <property type="match status" value="1"/>
</dbReference>
<dbReference type="Gene3D" id="1.10.10.10">
    <property type="entry name" value="Winged helix-like DNA-binding domain superfamily/Winged helix DNA-binding domain"/>
    <property type="match status" value="1"/>
</dbReference>
<dbReference type="CDD" id="cd07302">
    <property type="entry name" value="CHD"/>
    <property type="match status" value="1"/>
</dbReference>
<dbReference type="SMART" id="SM00044">
    <property type="entry name" value="CYCc"/>
    <property type="match status" value="1"/>
</dbReference>
<organism evidence="4 5">
    <name type="scientific">Methylobacter tundripaludum</name>
    <dbReference type="NCBI Taxonomy" id="173365"/>
    <lineage>
        <taxon>Bacteria</taxon>
        <taxon>Pseudomonadati</taxon>
        <taxon>Pseudomonadota</taxon>
        <taxon>Gammaproteobacteria</taxon>
        <taxon>Methylococcales</taxon>
        <taxon>Methylococcaceae</taxon>
        <taxon>Methylobacter</taxon>
    </lineage>
</organism>
<dbReference type="GO" id="GO:0005524">
    <property type="term" value="F:ATP binding"/>
    <property type="evidence" value="ECO:0007669"/>
    <property type="project" value="UniProtKB-KW"/>
</dbReference>
<evidence type="ECO:0000256" key="2">
    <source>
        <dbReference type="ARBA" id="ARBA00022840"/>
    </source>
</evidence>
<evidence type="ECO:0000313" key="5">
    <source>
        <dbReference type="Proteomes" id="UP000240010"/>
    </source>
</evidence>
<dbReference type="PANTHER" id="PTHR16305">
    <property type="entry name" value="TESTICULAR SOLUBLE ADENYLYL CYCLASE"/>
    <property type="match status" value="1"/>
</dbReference>
<gene>
    <name evidence="4" type="ORF">B0F87_101346</name>
</gene>
<dbReference type="GO" id="GO:0035556">
    <property type="term" value="P:intracellular signal transduction"/>
    <property type="evidence" value="ECO:0007669"/>
    <property type="project" value="InterPro"/>
</dbReference>
<dbReference type="PANTHER" id="PTHR16305:SF28">
    <property type="entry name" value="GUANYLATE CYCLASE DOMAIN-CONTAINING PROTEIN"/>
    <property type="match status" value="1"/>
</dbReference>
<dbReference type="EMBL" id="PTIZ01000001">
    <property type="protein sequence ID" value="PPK77964.1"/>
    <property type="molecule type" value="Genomic_DNA"/>
</dbReference>
<dbReference type="GO" id="GO:0009190">
    <property type="term" value="P:cyclic nucleotide biosynthetic process"/>
    <property type="evidence" value="ECO:0007669"/>
    <property type="project" value="InterPro"/>
</dbReference>
<evidence type="ECO:0000259" key="3">
    <source>
        <dbReference type="PROSITE" id="PS50125"/>
    </source>
</evidence>
<dbReference type="GO" id="GO:0005737">
    <property type="term" value="C:cytoplasm"/>
    <property type="evidence" value="ECO:0007669"/>
    <property type="project" value="TreeGrafter"/>
</dbReference>
<dbReference type="GO" id="GO:0004016">
    <property type="term" value="F:adenylate cyclase activity"/>
    <property type="evidence" value="ECO:0007669"/>
    <property type="project" value="TreeGrafter"/>
</dbReference>
<dbReference type="GO" id="GO:0003677">
    <property type="term" value="F:DNA binding"/>
    <property type="evidence" value="ECO:0007669"/>
    <property type="project" value="InterPro"/>
</dbReference>
<comment type="caution">
    <text evidence="4">The sequence shown here is derived from an EMBL/GenBank/DDBJ whole genome shotgun (WGS) entry which is preliminary data.</text>
</comment>
<dbReference type="Gene3D" id="3.30.70.1230">
    <property type="entry name" value="Nucleotide cyclase"/>
    <property type="match status" value="1"/>
</dbReference>
<dbReference type="InterPro" id="IPR011990">
    <property type="entry name" value="TPR-like_helical_dom_sf"/>
</dbReference>
<dbReference type="InterPro" id="IPR041664">
    <property type="entry name" value="AAA_16"/>
</dbReference>
<name>A0A2S6HKE2_9GAMM</name>
<dbReference type="SUPFAM" id="SSF52540">
    <property type="entry name" value="P-loop containing nucleoside triphosphate hydrolases"/>
    <property type="match status" value="1"/>
</dbReference>
<dbReference type="Proteomes" id="UP000240010">
    <property type="component" value="Unassembled WGS sequence"/>
</dbReference>
<dbReference type="InterPro" id="IPR036388">
    <property type="entry name" value="WH-like_DNA-bd_sf"/>
</dbReference>
<dbReference type="RefSeq" id="WP_104427364.1">
    <property type="nucleotide sequence ID" value="NZ_PTIZ01000001.1"/>
</dbReference>
<dbReference type="Gene3D" id="1.25.40.10">
    <property type="entry name" value="Tetratricopeptide repeat domain"/>
    <property type="match status" value="3"/>
</dbReference>
<dbReference type="SUPFAM" id="SSF46894">
    <property type="entry name" value="C-terminal effector domain of the bipartite response regulators"/>
    <property type="match status" value="1"/>
</dbReference>
<dbReference type="SUPFAM" id="SSF48452">
    <property type="entry name" value="TPR-like"/>
    <property type="match status" value="3"/>
</dbReference>